<sequence length="146" mass="15871">MNLKLPLAVIVAVPLLCGMRDPFVPIEDPCHHAQLSLWRYRGAAASGDRLIGIVQRGDDKWQRVEKDAVLHTGWRVLQVTPENLMVETGTGCEPQRWQWTREGTTKHEQDKPANTAASGAAEPGEKRHAGGGRRAGGPGAAKPGRP</sequence>
<feature type="region of interest" description="Disordered" evidence="1">
    <location>
        <begin position="88"/>
        <end position="146"/>
    </location>
</feature>
<proteinExistence type="predicted"/>
<organism evidence="2 3">
    <name type="scientific">Kluyvera genomosp. 2</name>
    <dbReference type="NCBI Taxonomy" id="2774054"/>
    <lineage>
        <taxon>Bacteria</taxon>
        <taxon>Pseudomonadati</taxon>
        <taxon>Pseudomonadota</taxon>
        <taxon>Gammaproteobacteria</taxon>
        <taxon>Enterobacterales</taxon>
        <taxon>Enterobacteriaceae</taxon>
        <taxon>Kluyvera</taxon>
    </lineage>
</organism>
<comment type="caution">
    <text evidence="2">The sequence shown here is derived from an EMBL/GenBank/DDBJ whole genome shotgun (WGS) entry which is preliminary data.</text>
</comment>
<dbReference type="EMBL" id="PYHO01000003">
    <property type="protein sequence ID" value="PSR47935.1"/>
    <property type="molecule type" value="Genomic_DNA"/>
</dbReference>
<keyword evidence="3" id="KW-1185">Reference proteome</keyword>
<evidence type="ECO:0000313" key="3">
    <source>
        <dbReference type="Proteomes" id="UP000240892"/>
    </source>
</evidence>
<protein>
    <submittedName>
        <fullName evidence="2">DUF2531 domain-containing protein</fullName>
    </submittedName>
</protein>
<dbReference type="RefSeq" id="WP_106925135.1">
    <property type="nucleotide sequence ID" value="NZ_CABMMU010000003.1"/>
</dbReference>
<dbReference type="Proteomes" id="UP000240892">
    <property type="component" value="Unassembled WGS sequence"/>
</dbReference>
<accession>A0A2T2Y5X4</accession>
<gene>
    <name evidence="2" type="ORF">C8256_06375</name>
</gene>
<dbReference type="InterPro" id="IPR019684">
    <property type="entry name" value="HofP"/>
</dbReference>
<evidence type="ECO:0000256" key="1">
    <source>
        <dbReference type="SAM" id="MobiDB-lite"/>
    </source>
</evidence>
<dbReference type="AlphaFoldDB" id="A0A2T2Y5X4"/>
<name>A0A2T2Y5X4_9ENTR</name>
<dbReference type="Pfam" id="PF10748">
    <property type="entry name" value="HofP"/>
    <property type="match status" value="1"/>
</dbReference>
<reference evidence="2 3" key="1">
    <citation type="submission" date="2018-03" db="EMBL/GenBank/DDBJ databases">
        <title>First report of an OXA-48+CTX-M-M-producing Kluyvera ascorbata clone recovered from patients admitted in a University Hospital in Madrid, Spain.</title>
        <authorList>
            <person name="Hernandez-Garcia M."/>
            <person name="Leon-Sampedro R."/>
            <person name="Perez-Viso B."/>
            <person name="Morosini M.I."/>
            <person name="Lopez-Fresnena N."/>
            <person name="Coque T.M."/>
            <person name="Bonten M."/>
            <person name="Malhotra-Kumar S."/>
            <person name="Ruiz-Garbajosa P."/>
            <person name="Canton R."/>
        </authorList>
    </citation>
    <scope>NUCLEOTIDE SEQUENCE [LARGE SCALE GENOMIC DNA]</scope>
    <source>
        <strain evidence="2 3">KA2</strain>
    </source>
</reference>
<evidence type="ECO:0000313" key="2">
    <source>
        <dbReference type="EMBL" id="PSR47935.1"/>
    </source>
</evidence>